<dbReference type="InterPro" id="IPR039425">
    <property type="entry name" value="RNA_pol_sigma-70-like"/>
</dbReference>
<dbReference type="Gene3D" id="1.10.10.10">
    <property type="entry name" value="Winged helix-like DNA-binding domain superfamily/Winged helix DNA-binding domain"/>
    <property type="match status" value="1"/>
</dbReference>
<keyword evidence="3" id="KW-0804">Transcription</keyword>
<dbReference type="PANTHER" id="PTHR43133:SF63">
    <property type="entry name" value="RNA POLYMERASE SIGMA FACTOR FECI-RELATED"/>
    <property type="match status" value="1"/>
</dbReference>
<evidence type="ECO:0000259" key="4">
    <source>
        <dbReference type="Pfam" id="PF08281"/>
    </source>
</evidence>
<dbReference type="GO" id="GO:0006352">
    <property type="term" value="P:DNA-templated transcription initiation"/>
    <property type="evidence" value="ECO:0007669"/>
    <property type="project" value="InterPro"/>
</dbReference>
<accession>A0A3P5XGN0</accession>
<sequence length="129" mass="14418">MVQDVFAALWGRACEHAKLTPSYLARATRFTAISHFRSDSRRTRALNSITEEQYATQSPQPEQILAGRQELERIGAAIQSLPARCRQVFLLNRMHGCTYEEIALGLQISVSTVEREMARAILACKAAVP</sequence>
<reference evidence="5 6" key="1">
    <citation type="submission" date="2018-11" db="EMBL/GenBank/DDBJ databases">
        <authorList>
            <person name="Criscuolo A."/>
        </authorList>
    </citation>
    <scope>NUCLEOTIDE SEQUENCE [LARGE SCALE GENOMIC DNA]</scope>
    <source>
        <strain evidence="5">ACIP111625</strain>
    </source>
</reference>
<dbReference type="NCBIfam" id="TIGR02937">
    <property type="entry name" value="sigma70-ECF"/>
    <property type="match status" value="1"/>
</dbReference>
<dbReference type="PANTHER" id="PTHR43133">
    <property type="entry name" value="RNA POLYMERASE ECF-TYPE SIGMA FACTO"/>
    <property type="match status" value="1"/>
</dbReference>
<dbReference type="CDD" id="cd06171">
    <property type="entry name" value="Sigma70_r4"/>
    <property type="match status" value="1"/>
</dbReference>
<dbReference type="GO" id="GO:0016987">
    <property type="term" value="F:sigma factor activity"/>
    <property type="evidence" value="ECO:0007669"/>
    <property type="project" value="UniProtKB-KW"/>
</dbReference>
<keyword evidence="6" id="KW-1185">Reference proteome</keyword>
<dbReference type="GO" id="GO:0003677">
    <property type="term" value="F:DNA binding"/>
    <property type="evidence" value="ECO:0007669"/>
    <property type="project" value="InterPro"/>
</dbReference>
<name>A0A3P5XGN0_9RHOB</name>
<keyword evidence="1" id="KW-0805">Transcription regulation</keyword>
<dbReference type="AlphaFoldDB" id="A0A3P5XGN0"/>
<evidence type="ECO:0000256" key="1">
    <source>
        <dbReference type="ARBA" id="ARBA00023015"/>
    </source>
</evidence>
<dbReference type="InterPro" id="IPR013249">
    <property type="entry name" value="RNA_pol_sigma70_r4_t2"/>
</dbReference>
<evidence type="ECO:0000313" key="6">
    <source>
        <dbReference type="Proteomes" id="UP000277498"/>
    </source>
</evidence>
<dbReference type="InterPro" id="IPR014284">
    <property type="entry name" value="RNA_pol_sigma-70_dom"/>
</dbReference>
<dbReference type="Pfam" id="PF08281">
    <property type="entry name" value="Sigma70_r4_2"/>
    <property type="match status" value="1"/>
</dbReference>
<gene>
    <name evidence="5" type="primary">fecI_3</name>
    <name evidence="5" type="ORF">XINFAN_04151</name>
</gene>
<dbReference type="SUPFAM" id="SSF88659">
    <property type="entry name" value="Sigma3 and sigma4 domains of RNA polymerase sigma factors"/>
    <property type="match status" value="1"/>
</dbReference>
<evidence type="ECO:0000256" key="3">
    <source>
        <dbReference type="ARBA" id="ARBA00023163"/>
    </source>
</evidence>
<organism evidence="5 6">
    <name type="scientific">Pseudogemmobacter humi</name>
    <dbReference type="NCBI Taxonomy" id="2483812"/>
    <lineage>
        <taxon>Bacteria</taxon>
        <taxon>Pseudomonadati</taxon>
        <taxon>Pseudomonadota</taxon>
        <taxon>Alphaproteobacteria</taxon>
        <taxon>Rhodobacterales</taxon>
        <taxon>Paracoccaceae</taxon>
        <taxon>Pseudogemmobacter</taxon>
    </lineage>
</organism>
<proteinExistence type="predicted"/>
<protein>
    <submittedName>
        <fullName evidence="5">Putative RNA polymerase sigma factor FecI</fullName>
    </submittedName>
</protein>
<dbReference type="EMBL" id="UXAW01000138">
    <property type="protein sequence ID" value="VDC33950.1"/>
    <property type="molecule type" value="Genomic_DNA"/>
</dbReference>
<dbReference type="Proteomes" id="UP000277498">
    <property type="component" value="Unassembled WGS sequence"/>
</dbReference>
<keyword evidence="2" id="KW-0731">Sigma factor</keyword>
<dbReference type="InterPro" id="IPR036388">
    <property type="entry name" value="WH-like_DNA-bd_sf"/>
</dbReference>
<evidence type="ECO:0000313" key="5">
    <source>
        <dbReference type="EMBL" id="VDC33950.1"/>
    </source>
</evidence>
<feature type="domain" description="RNA polymerase sigma factor 70 region 4 type 2" evidence="4">
    <location>
        <begin position="72"/>
        <end position="124"/>
    </location>
</feature>
<dbReference type="InterPro" id="IPR013324">
    <property type="entry name" value="RNA_pol_sigma_r3/r4-like"/>
</dbReference>
<evidence type="ECO:0000256" key="2">
    <source>
        <dbReference type="ARBA" id="ARBA00023082"/>
    </source>
</evidence>